<dbReference type="EMBL" id="KV878211">
    <property type="protein sequence ID" value="OJJ37210.1"/>
    <property type="molecule type" value="Genomic_DNA"/>
</dbReference>
<evidence type="ECO:0000313" key="5">
    <source>
        <dbReference type="Proteomes" id="UP000184383"/>
    </source>
</evidence>
<dbReference type="AlphaFoldDB" id="A0A1L9RQH6"/>
<evidence type="ECO:0000256" key="3">
    <source>
        <dbReference type="SAM" id="Phobius"/>
    </source>
</evidence>
<proteinExistence type="predicted"/>
<dbReference type="RefSeq" id="XP_040690886.1">
    <property type="nucleotide sequence ID" value="XM_040830662.1"/>
</dbReference>
<dbReference type="Proteomes" id="UP000184383">
    <property type="component" value="Unassembled WGS sequence"/>
</dbReference>
<keyword evidence="3" id="KW-0812">Transmembrane</keyword>
<organism evidence="4 5">
    <name type="scientific">Aspergillus wentii DTO 134E9</name>
    <dbReference type="NCBI Taxonomy" id="1073089"/>
    <lineage>
        <taxon>Eukaryota</taxon>
        <taxon>Fungi</taxon>
        <taxon>Dikarya</taxon>
        <taxon>Ascomycota</taxon>
        <taxon>Pezizomycotina</taxon>
        <taxon>Eurotiomycetes</taxon>
        <taxon>Eurotiomycetidae</taxon>
        <taxon>Eurotiales</taxon>
        <taxon>Aspergillaceae</taxon>
        <taxon>Aspergillus</taxon>
        <taxon>Aspergillus subgen. Cremei</taxon>
    </lineage>
</organism>
<evidence type="ECO:0000256" key="1">
    <source>
        <dbReference type="SAM" id="Coils"/>
    </source>
</evidence>
<gene>
    <name evidence="4" type="ORF">ASPWEDRAFT_170695</name>
</gene>
<protein>
    <submittedName>
        <fullName evidence="4">Uncharacterized protein</fullName>
    </submittedName>
</protein>
<keyword evidence="3" id="KW-1133">Transmembrane helix</keyword>
<feature type="coiled-coil region" evidence="1">
    <location>
        <begin position="56"/>
        <end position="90"/>
    </location>
</feature>
<feature type="compositionally biased region" description="Basic and acidic residues" evidence="2">
    <location>
        <begin position="703"/>
        <end position="712"/>
    </location>
</feature>
<evidence type="ECO:0000256" key="2">
    <source>
        <dbReference type="SAM" id="MobiDB-lite"/>
    </source>
</evidence>
<keyword evidence="5" id="KW-1185">Reference proteome</keyword>
<evidence type="ECO:0000313" key="4">
    <source>
        <dbReference type="EMBL" id="OJJ37210.1"/>
    </source>
</evidence>
<dbReference type="GeneID" id="63746510"/>
<dbReference type="STRING" id="1073089.A0A1L9RQH6"/>
<reference evidence="5" key="1">
    <citation type="journal article" date="2017" name="Genome Biol.">
        <title>Comparative genomics reveals high biological diversity and specific adaptations in the industrially and medically important fungal genus Aspergillus.</title>
        <authorList>
            <person name="de Vries R.P."/>
            <person name="Riley R."/>
            <person name="Wiebenga A."/>
            <person name="Aguilar-Osorio G."/>
            <person name="Amillis S."/>
            <person name="Uchima C.A."/>
            <person name="Anderluh G."/>
            <person name="Asadollahi M."/>
            <person name="Askin M."/>
            <person name="Barry K."/>
            <person name="Battaglia E."/>
            <person name="Bayram O."/>
            <person name="Benocci T."/>
            <person name="Braus-Stromeyer S.A."/>
            <person name="Caldana C."/>
            <person name="Canovas D."/>
            <person name="Cerqueira G.C."/>
            <person name="Chen F."/>
            <person name="Chen W."/>
            <person name="Choi C."/>
            <person name="Clum A."/>
            <person name="Dos Santos R.A."/>
            <person name="Damasio A.R."/>
            <person name="Diallinas G."/>
            <person name="Emri T."/>
            <person name="Fekete E."/>
            <person name="Flipphi M."/>
            <person name="Freyberg S."/>
            <person name="Gallo A."/>
            <person name="Gournas C."/>
            <person name="Habgood R."/>
            <person name="Hainaut M."/>
            <person name="Harispe M.L."/>
            <person name="Henrissat B."/>
            <person name="Hilden K.S."/>
            <person name="Hope R."/>
            <person name="Hossain A."/>
            <person name="Karabika E."/>
            <person name="Karaffa L."/>
            <person name="Karanyi Z."/>
            <person name="Krasevec N."/>
            <person name="Kuo A."/>
            <person name="Kusch H."/>
            <person name="LaButti K."/>
            <person name="Lagendijk E.L."/>
            <person name="Lapidus A."/>
            <person name="Levasseur A."/>
            <person name="Lindquist E."/>
            <person name="Lipzen A."/>
            <person name="Logrieco A.F."/>
            <person name="MacCabe A."/>
            <person name="Maekelae M.R."/>
            <person name="Malavazi I."/>
            <person name="Melin P."/>
            <person name="Meyer V."/>
            <person name="Mielnichuk N."/>
            <person name="Miskei M."/>
            <person name="Molnar A.P."/>
            <person name="Mule G."/>
            <person name="Ngan C.Y."/>
            <person name="Orejas M."/>
            <person name="Orosz E."/>
            <person name="Ouedraogo J.P."/>
            <person name="Overkamp K.M."/>
            <person name="Park H.-S."/>
            <person name="Perrone G."/>
            <person name="Piumi F."/>
            <person name="Punt P.J."/>
            <person name="Ram A.F."/>
            <person name="Ramon A."/>
            <person name="Rauscher S."/>
            <person name="Record E."/>
            <person name="Riano-Pachon D.M."/>
            <person name="Robert V."/>
            <person name="Roehrig J."/>
            <person name="Ruller R."/>
            <person name="Salamov A."/>
            <person name="Salih N.S."/>
            <person name="Samson R.A."/>
            <person name="Sandor E."/>
            <person name="Sanguinetti M."/>
            <person name="Schuetze T."/>
            <person name="Sepcic K."/>
            <person name="Shelest E."/>
            <person name="Sherlock G."/>
            <person name="Sophianopoulou V."/>
            <person name="Squina F.M."/>
            <person name="Sun H."/>
            <person name="Susca A."/>
            <person name="Todd R.B."/>
            <person name="Tsang A."/>
            <person name="Unkles S.E."/>
            <person name="van de Wiele N."/>
            <person name="van Rossen-Uffink D."/>
            <person name="Oliveira J.V."/>
            <person name="Vesth T.C."/>
            <person name="Visser J."/>
            <person name="Yu J.-H."/>
            <person name="Zhou M."/>
            <person name="Andersen M.R."/>
            <person name="Archer D.B."/>
            <person name="Baker S.E."/>
            <person name="Benoit I."/>
            <person name="Brakhage A.A."/>
            <person name="Braus G.H."/>
            <person name="Fischer R."/>
            <person name="Frisvad J.C."/>
            <person name="Goldman G.H."/>
            <person name="Houbraken J."/>
            <person name="Oakley B."/>
            <person name="Pocsi I."/>
            <person name="Scazzocchio C."/>
            <person name="Seiboth B."/>
            <person name="vanKuyk P.A."/>
            <person name="Wortman J."/>
            <person name="Dyer P.S."/>
            <person name="Grigoriev I.V."/>
        </authorList>
    </citation>
    <scope>NUCLEOTIDE SEQUENCE [LARGE SCALE GENOMIC DNA]</scope>
    <source>
        <strain evidence="5">DTO 134E9</strain>
    </source>
</reference>
<feature type="region of interest" description="Disordered" evidence="2">
    <location>
        <begin position="652"/>
        <end position="677"/>
    </location>
</feature>
<dbReference type="VEuPathDB" id="FungiDB:ASPWEDRAFT_170695"/>
<feature type="region of interest" description="Disordered" evidence="2">
    <location>
        <begin position="703"/>
        <end position="787"/>
    </location>
</feature>
<feature type="compositionally biased region" description="Polar residues" evidence="2">
    <location>
        <begin position="734"/>
        <end position="757"/>
    </location>
</feature>
<feature type="transmembrane region" description="Helical" evidence="3">
    <location>
        <begin position="43"/>
        <end position="61"/>
    </location>
</feature>
<dbReference type="OrthoDB" id="185373at2759"/>
<name>A0A1L9RQH6_ASPWE</name>
<accession>A0A1L9RQH6</accession>
<feature type="compositionally biased region" description="Polar residues" evidence="2">
    <location>
        <begin position="663"/>
        <end position="674"/>
    </location>
</feature>
<sequence>MQRLWSRAARPQANCHCVSCVNPGAGAVSSRATTAASKRRLRIGNSVTALYTSIFAAAALADAKAKNRRRNEWEEKIAAVREEVNVLADEEKRLLTAIASRRRQRLSNGFSQTRQYSTTPALYRSRRFDKENRNGLSPSLNAAVEKHHEAENNPEVLEKICNEMGSPFDDDEHGESPLAMELKNTDDWAYPHDFLRLKAVRKLALRQLSLRLLLRPALAHGYLGHHVNYKPDYKVPQMNVTETLAELERIRRRIRDIKRSKDQPFEDLVQGLRTHFVPHLWKEQHKLDDELERDTELFLQEEMSLQEYLLRLASNLMQGTDPDRPRAVRIMLMAFAKSRQNDLGELVLRTLLPHKFLLTSSTIVTVLSFYRKTKNLKDFDLFLQMLTGTAGYPIDLGNLEFYERKVVNGIEIVTPPLDSANPVIYANLITAALRFNQPGRADAWHSAARKAGFMDDFSTLFAYLRFYGIQKDWEKGLFTLRRALAYLVSSTDLEEHLVERMITLMVLLCDSCYRSDLAKCLIDAAVASGFPRDLPKKQRDITWPVDPHFQRWREAAGPSVPEIEEKPQGEKCHSFASIIGDQLMYEDLSTSQRHKNMLRWHSQHLLAATLAQQHMSHDVASEQTPEVSSKIYVEPEFSKSSSNDYIELAELAEPTENERTETQTKAPTASNAQNEEVLALKDEVSQLREMVFELRKAQIKQEQANREAREEAAFGSFQSPMDGRRPFLGPLPGQTKSFHHQASPSHPGETGTSSSIPVSKKGQRSARSNSKKAQDSETHWKLQWTKS</sequence>
<keyword evidence="1" id="KW-0175">Coiled coil</keyword>
<keyword evidence="3" id="KW-0472">Membrane</keyword>